<evidence type="ECO:0000256" key="4">
    <source>
        <dbReference type="ARBA" id="ARBA00023239"/>
    </source>
</evidence>
<evidence type="ECO:0000256" key="1">
    <source>
        <dbReference type="ARBA" id="ARBA00004761"/>
    </source>
</evidence>
<evidence type="ECO:0000256" key="5">
    <source>
        <dbReference type="ARBA" id="ARBA00023277"/>
    </source>
</evidence>
<keyword evidence="7" id="KW-1185">Reference proteome</keyword>
<proteinExistence type="inferred from homology"/>
<dbReference type="SUPFAM" id="SSF51569">
    <property type="entry name" value="Aldolase"/>
    <property type="match status" value="1"/>
</dbReference>
<sequence>MRTPATPPGPFQVPEVRSVADAADRLLVEGGLTPSELRTAANRGVAKLFPAHVGGTQHLKSLLAVLPGARVMATGGVTVDNAADWLAAGAFSVSVGSHLYRDDDVAGGVARLRARLDAGTG</sequence>
<keyword evidence="4" id="KW-0456">Lyase</keyword>
<dbReference type="InterPro" id="IPR000887">
    <property type="entry name" value="Aldlse_KDPG_KHG"/>
</dbReference>
<dbReference type="PANTHER" id="PTHR30246">
    <property type="entry name" value="2-KETO-3-DEOXY-6-PHOSPHOGLUCONATE ALDOLASE"/>
    <property type="match status" value="1"/>
</dbReference>
<protein>
    <submittedName>
        <fullName evidence="6">Bifunctional 4-hydroxy-2-oxoglutarate aldolase/2-dehydro-3-deoxy-phosphogluconate aldolase</fullName>
    </submittedName>
</protein>
<evidence type="ECO:0000256" key="2">
    <source>
        <dbReference type="ARBA" id="ARBA00006906"/>
    </source>
</evidence>
<comment type="caution">
    <text evidence="6">The sequence shown here is derived from an EMBL/GenBank/DDBJ whole genome shotgun (WGS) entry which is preliminary data.</text>
</comment>
<dbReference type="Pfam" id="PF01081">
    <property type="entry name" value="Aldolase"/>
    <property type="match status" value="1"/>
</dbReference>
<reference evidence="6 7" key="1">
    <citation type="submission" date="2021-06" db="EMBL/GenBank/DDBJ databases">
        <title>Ecological speciation of a Streptomyces species isolated from different habitats and geographic origins.</title>
        <authorList>
            <person name="Wang J."/>
        </authorList>
    </citation>
    <scope>NUCLEOTIDE SEQUENCE [LARGE SCALE GENOMIC DNA]</scope>
    <source>
        <strain evidence="6 7">FXJ8.012</strain>
    </source>
</reference>
<evidence type="ECO:0000256" key="3">
    <source>
        <dbReference type="ARBA" id="ARBA00011233"/>
    </source>
</evidence>
<accession>A0ABS7W200</accession>
<name>A0ABS7W200_STROV</name>
<comment type="subunit">
    <text evidence="3">Homotrimer.</text>
</comment>
<comment type="pathway">
    <text evidence="1">Carbohydrate acid metabolism.</text>
</comment>
<keyword evidence="5" id="KW-0119">Carbohydrate metabolism</keyword>
<comment type="similarity">
    <text evidence="2">Belongs to the KHG/KDPG aldolase family.</text>
</comment>
<gene>
    <name evidence="6" type="ORF">KVH32_09010</name>
</gene>
<evidence type="ECO:0000313" key="7">
    <source>
        <dbReference type="Proteomes" id="UP000758701"/>
    </source>
</evidence>
<dbReference type="RefSeq" id="WP_224309292.1">
    <property type="nucleotide sequence ID" value="NZ_JAHSST010000002.1"/>
</dbReference>
<dbReference type="Gene3D" id="3.20.20.70">
    <property type="entry name" value="Aldolase class I"/>
    <property type="match status" value="1"/>
</dbReference>
<dbReference type="EMBL" id="JAHSTP010000002">
    <property type="protein sequence ID" value="MBZ6151315.1"/>
    <property type="molecule type" value="Genomic_DNA"/>
</dbReference>
<dbReference type="CDD" id="cd00452">
    <property type="entry name" value="KDPG_aldolase"/>
    <property type="match status" value="1"/>
</dbReference>
<evidence type="ECO:0000313" key="6">
    <source>
        <dbReference type="EMBL" id="MBZ6151315.1"/>
    </source>
</evidence>
<dbReference type="InterPro" id="IPR013785">
    <property type="entry name" value="Aldolase_TIM"/>
</dbReference>
<dbReference type="Proteomes" id="UP000758701">
    <property type="component" value="Unassembled WGS sequence"/>
</dbReference>
<dbReference type="PANTHER" id="PTHR30246:SF1">
    <property type="entry name" value="2-DEHYDRO-3-DEOXY-6-PHOSPHOGALACTONATE ALDOLASE-RELATED"/>
    <property type="match status" value="1"/>
</dbReference>
<organism evidence="6 7">
    <name type="scientific">Streptomyces olivaceus</name>
    <dbReference type="NCBI Taxonomy" id="47716"/>
    <lineage>
        <taxon>Bacteria</taxon>
        <taxon>Bacillati</taxon>
        <taxon>Actinomycetota</taxon>
        <taxon>Actinomycetes</taxon>
        <taxon>Kitasatosporales</taxon>
        <taxon>Streptomycetaceae</taxon>
        <taxon>Streptomyces</taxon>
    </lineage>
</organism>